<dbReference type="Pfam" id="PF16291">
    <property type="entry name" value="DUF4937"/>
    <property type="match status" value="1"/>
</dbReference>
<accession>A0ABM7F8Y7</accession>
<reference evidence="2 3" key="2">
    <citation type="journal article" date="2023" name="ChemBioChem">
        <title>Acyltransferase Domain Exchange between Two Independent Type I Polyketide Synthases in the Same Producer Strain of Macrolide Antibiotics.</title>
        <authorList>
            <person name="Kudo F."/>
            <person name="Kishikawa K."/>
            <person name="Tsuboi K."/>
            <person name="Kido T."/>
            <person name="Usui T."/>
            <person name="Hashimoto J."/>
            <person name="Shin-Ya K."/>
            <person name="Miyanaga A."/>
            <person name="Eguchi T."/>
        </authorList>
    </citation>
    <scope>NUCLEOTIDE SEQUENCE [LARGE SCALE GENOMIC DNA]</scope>
    <source>
        <strain evidence="2 3">A-8890</strain>
    </source>
</reference>
<protein>
    <recommendedName>
        <fullName evidence="1">DUF4937 domain-containing protein</fullName>
    </recommendedName>
</protein>
<dbReference type="EMBL" id="AP018448">
    <property type="protein sequence ID" value="BBC32432.1"/>
    <property type="molecule type" value="Genomic_DNA"/>
</dbReference>
<proteinExistence type="predicted"/>
<dbReference type="InterPro" id="IPR011008">
    <property type="entry name" value="Dimeric_a/b-barrel"/>
</dbReference>
<sequence>MSILARARGRLPGYNPPERDRGHAPGPYHGAVLVKWIRCTVVDRRGFERGQRKWAGLLGEPGFRGQGGGWSRARPGVAHTFSFWESRAFYDSFMARSHDRLAASQSGTYKDMQVKLFDHRFDVKTGFEPRFTDADLVRVAHARVHEERAEHFALMQEKVWNPAMAGSPGMLRGLFGEAPGFEFVILSMWQSAAEHGKYRAERVERLALRAQIEADVAAMAGDIVELEPSWTV</sequence>
<evidence type="ECO:0000313" key="2">
    <source>
        <dbReference type="EMBL" id="BBC32432.1"/>
    </source>
</evidence>
<name>A0ABM7F8Y7_9ACTN</name>
<gene>
    <name evidence="2" type="ORF">SGFS_037260</name>
</gene>
<keyword evidence="3" id="KW-1185">Reference proteome</keyword>
<feature type="domain" description="DUF4937" evidence="1">
    <location>
        <begin position="33"/>
        <end position="117"/>
    </location>
</feature>
<evidence type="ECO:0000313" key="3">
    <source>
        <dbReference type="Proteomes" id="UP001321542"/>
    </source>
</evidence>
<dbReference type="SUPFAM" id="SSF54909">
    <property type="entry name" value="Dimeric alpha+beta barrel"/>
    <property type="match status" value="1"/>
</dbReference>
<dbReference type="InterPro" id="IPR032555">
    <property type="entry name" value="DUF4937"/>
</dbReference>
<reference evidence="2 3" key="1">
    <citation type="journal article" date="2010" name="ChemBioChem">
        <title>Cloning and characterization of the biosynthetic gene cluster of 16-membered macrolide antibiotic FD-891: involvement of a dual functional cytochrome P450 monooxygenase catalyzing epoxidation and hydroxylation.</title>
        <authorList>
            <person name="Kudo F."/>
            <person name="Motegi A."/>
            <person name="Mizoue K."/>
            <person name="Eguchi T."/>
        </authorList>
    </citation>
    <scope>NUCLEOTIDE SEQUENCE [LARGE SCALE GENOMIC DNA]</scope>
    <source>
        <strain evidence="2 3">A-8890</strain>
    </source>
</reference>
<evidence type="ECO:0000259" key="1">
    <source>
        <dbReference type="Pfam" id="PF16291"/>
    </source>
</evidence>
<organism evidence="2 3">
    <name type="scientific">Streptomyces graminofaciens</name>
    <dbReference type="NCBI Taxonomy" id="68212"/>
    <lineage>
        <taxon>Bacteria</taxon>
        <taxon>Bacillati</taxon>
        <taxon>Actinomycetota</taxon>
        <taxon>Actinomycetes</taxon>
        <taxon>Kitasatosporales</taxon>
        <taxon>Streptomycetaceae</taxon>
        <taxon>Streptomyces</taxon>
    </lineage>
</organism>
<dbReference type="Proteomes" id="UP001321542">
    <property type="component" value="Chromosome"/>
</dbReference>